<dbReference type="InterPro" id="IPR052529">
    <property type="entry name" value="Bact_Transport_Assoc"/>
</dbReference>
<name>A0A562D5E0_9GAMM</name>
<feature type="transmembrane region" description="Helical" evidence="1">
    <location>
        <begin position="52"/>
        <end position="78"/>
    </location>
</feature>
<evidence type="ECO:0000313" key="3">
    <source>
        <dbReference type="EMBL" id="TWH04792.1"/>
    </source>
</evidence>
<feature type="transmembrane region" description="Helical" evidence="1">
    <location>
        <begin position="12"/>
        <end position="32"/>
    </location>
</feature>
<dbReference type="PANTHER" id="PTHR30590:SF2">
    <property type="entry name" value="INNER MEMBRANE PROTEIN"/>
    <property type="match status" value="1"/>
</dbReference>
<sequence>MAGSGGARLENLDALRGFALFGLFMVHMPELFELYWLAPVTDPFQLAVHDAVWLVFAGKAFALMALCFGTSFFILMQAGERRGRDFSLRFAWRLLLLAAMGLLHGLWYRGDILEVLAVMGLFLLPFHRVRSNRVLLALAAVLLLQPLMLVQIAAGLAGAEWANRAPAYWSDAINPLYASGSLWDTVRINVVEGHAQKWAFMHGSGRLSQILGLSLAGMVLGRIGFFARPQAFARLRMAGLLLALAAAAVLYFAREPLAALVPASDAMFMPRALAGSLLGSLFDLAVMAVLLFGFLVLYHGPAQPVLRLLAPAGRMTLSLYVGQSLLFVPVFYGYGLGLHASMTQLQAVLWGLAAFAAQLAFAHLWFRHFLYGPLEWLWRAGTWTTLRVPFRRVQGAPA</sequence>
<gene>
    <name evidence="3" type="ORF">L613_000700000410</name>
</gene>
<feature type="transmembrane region" description="Helical" evidence="1">
    <location>
        <begin position="207"/>
        <end position="225"/>
    </location>
</feature>
<comment type="caution">
    <text evidence="3">The sequence shown here is derived from an EMBL/GenBank/DDBJ whole genome shotgun (WGS) entry which is preliminary data.</text>
</comment>
<evidence type="ECO:0000259" key="2">
    <source>
        <dbReference type="Pfam" id="PF04235"/>
    </source>
</evidence>
<organism evidence="3 4">
    <name type="scientific">Pseudoxanthomonas taiwanensis J19</name>
    <dbReference type="NCBI Taxonomy" id="935569"/>
    <lineage>
        <taxon>Bacteria</taxon>
        <taxon>Pseudomonadati</taxon>
        <taxon>Pseudomonadota</taxon>
        <taxon>Gammaproteobacteria</taxon>
        <taxon>Lysobacterales</taxon>
        <taxon>Lysobacteraceae</taxon>
        <taxon>Pseudoxanthomonas</taxon>
    </lineage>
</organism>
<dbReference type="AlphaFoldDB" id="A0A562D5E0"/>
<feature type="transmembrane region" description="Helical" evidence="1">
    <location>
        <begin position="136"/>
        <end position="159"/>
    </location>
</feature>
<proteinExistence type="predicted"/>
<keyword evidence="1" id="KW-0472">Membrane</keyword>
<feature type="transmembrane region" description="Helical" evidence="1">
    <location>
        <begin position="317"/>
        <end position="335"/>
    </location>
</feature>
<feature type="transmembrane region" description="Helical" evidence="1">
    <location>
        <begin position="237"/>
        <end position="253"/>
    </location>
</feature>
<feature type="transmembrane region" description="Helical" evidence="1">
    <location>
        <begin position="90"/>
        <end position="106"/>
    </location>
</feature>
<feature type="transmembrane region" description="Helical" evidence="1">
    <location>
        <begin position="273"/>
        <end position="297"/>
    </location>
</feature>
<dbReference type="EMBL" id="VLJS01000102">
    <property type="protein sequence ID" value="TWH04792.1"/>
    <property type="molecule type" value="Genomic_DNA"/>
</dbReference>
<feature type="transmembrane region" description="Helical" evidence="1">
    <location>
        <begin position="112"/>
        <end position="129"/>
    </location>
</feature>
<dbReference type="PANTHER" id="PTHR30590">
    <property type="entry name" value="INNER MEMBRANE PROTEIN"/>
    <property type="match status" value="1"/>
</dbReference>
<evidence type="ECO:0000313" key="4">
    <source>
        <dbReference type="Proteomes" id="UP000321583"/>
    </source>
</evidence>
<keyword evidence="1" id="KW-0812">Transmembrane</keyword>
<evidence type="ECO:0000256" key="1">
    <source>
        <dbReference type="SAM" id="Phobius"/>
    </source>
</evidence>
<dbReference type="InterPro" id="IPR007349">
    <property type="entry name" value="DUF418"/>
</dbReference>
<protein>
    <recommendedName>
        <fullName evidence="2">DUF418 domain-containing protein</fullName>
    </recommendedName>
</protein>
<keyword evidence="1" id="KW-1133">Transmembrane helix</keyword>
<feature type="domain" description="DUF418" evidence="2">
    <location>
        <begin position="220"/>
        <end position="384"/>
    </location>
</feature>
<dbReference type="RefSeq" id="WP_037034286.1">
    <property type="nucleotide sequence ID" value="NZ_VLJS01000102.1"/>
</dbReference>
<reference evidence="3 4" key="1">
    <citation type="submission" date="2019-07" db="EMBL/GenBank/DDBJ databases">
        <title>Genome sequencing of lignin-degrading bacterial isolates.</title>
        <authorList>
            <person name="Gladden J."/>
        </authorList>
    </citation>
    <scope>NUCLEOTIDE SEQUENCE [LARGE SCALE GENOMIC DNA]</scope>
    <source>
        <strain evidence="3 4">J19</strain>
    </source>
</reference>
<dbReference type="Pfam" id="PF04235">
    <property type="entry name" value="DUF418"/>
    <property type="match status" value="1"/>
</dbReference>
<feature type="transmembrane region" description="Helical" evidence="1">
    <location>
        <begin position="347"/>
        <end position="366"/>
    </location>
</feature>
<accession>A0A562D5E0</accession>
<keyword evidence="4" id="KW-1185">Reference proteome</keyword>
<dbReference type="Proteomes" id="UP000321583">
    <property type="component" value="Unassembled WGS sequence"/>
</dbReference>